<dbReference type="InterPro" id="IPR013548">
    <property type="entry name" value="Plexin_cytoplasmic_RasGAP_dom"/>
</dbReference>
<dbReference type="KEGG" id="fas:105272930"/>
<name>A0A9R1U905_9HYME</name>
<gene>
    <name evidence="3" type="primary">LOC105272930</name>
</gene>
<evidence type="ECO:0000313" key="2">
    <source>
        <dbReference type="Proteomes" id="UP000694866"/>
    </source>
</evidence>
<dbReference type="GO" id="GO:0017154">
    <property type="term" value="F:semaphorin receptor activity"/>
    <property type="evidence" value="ECO:0007669"/>
    <property type="project" value="InterPro"/>
</dbReference>
<dbReference type="Gene3D" id="1.10.506.10">
    <property type="entry name" value="GTPase Activation - p120gap, domain 1"/>
    <property type="match status" value="1"/>
</dbReference>
<organism evidence="2 3">
    <name type="scientific">Fopius arisanus</name>
    <dbReference type="NCBI Taxonomy" id="64838"/>
    <lineage>
        <taxon>Eukaryota</taxon>
        <taxon>Metazoa</taxon>
        <taxon>Ecdysozoa</taxon>
        <taxon>Arthropoda</taxon>
        <taxon>Hexapoda</taxon>
        <taxon>Insecta</taxon>
        <taxon>Pterygota</taxon>
        <taxon>Neoptera</taxon>
        <taxon>Endopterygota</taxon>
        <taxon>Hymenoptera</taxon>
        <taxon>Apocrita</taxon>
        <taxon>Ichneumonoidea</taxon>
        <taxon>Braconidae</taxon>
        <taxon>Opiinae</taxon>
        <taxon>Fopius</taxon>
    </lineage>
</organism>
<protein>
    <submittedName>
        <fullName evidence="3">Plexin-A4-like</fullName>
    </submittedName>
</protein>
<dbReference type="GO" id="GO:0002116">
    <property type="term" value="C:semaphorin receptor complex"/>
    <property type="evidence" value="ECO:0007669"/>
    <property type="project" value="TreeGrafter"/>
</dbReference>
<dbReference type="RefSeq" id="XP_011313466.1">
    <property type="nucleotide sequence ID" value="XM_011315164.1"/>
</dbReference>
<dbReference type="PANTHER" id="PTHR22625:SF70">
    <property type="entry name" value="PLEXIN A, ISOFORM A"/>
    <property type="match status" value="1"/>
</dbReference>
<dbReference type="AlphaFoldDB" id="A0A9R1U905"/>
<feature type="domain" description="Plexin cytoplasmic RasGAP" evidence="1">
    <location>
        <begin position="1"/>
        <end position="44"/>
    </location>
</feature>
<evidence type="ECO:0000313" key="3">
    <source>
        <dbReference type="RefSeq" id="XP_011313466.1"/>
    </source>
</evidence>
<keyword evidence="2" id="KW-1185">Reference proteome</keyword>
<dbReference type="Pfam" id="PF08337">
    <property type="entry name" value="Plexin_cytopl"/>
    <property type="match status" value="1"/>
</dbReference>
<dbReference type="InterPro" id="IPR031148">
    <property type="entry name" value="Plexin"/>
</dbReference>
<accession>A0A9R1U905</accession>
<dbReference type="GeneID" id="105272930"/>
<dbReference type="OrthoDB" id="125363at2759"/>
<proteinExistence type="predicted"/>
<dbReference type="InterPro" id="IPR008936">
    <property type="entry name" value="Rho_GTPase_activation_prot"/>
</dbReference>
<dbReference type="PANTHER" id="PTHR22625">
    <property type="entry name" value="PLEXIN"/>
    <property type="match status" value="1"/>
</dbReference>
<dbReference type="GO" id="GO:0030334">
    <property type="term" value="P:regulation of cell migration"/>
    <property type="evidence" value="ECO:0007669"/>
    <property type="project" value="TreeGrafter"/>
</dbReference>
<dbReference type="GO" id="GO:0005886">
    <property type="term" value="C:plasma membrane"/>
    <property type="evidence" value="ECO:0007669"/>
    <property type="project" value="TreeGrafter"/>
</dbReference>
<sequence length="76" mass="8799">MPAISDYDMNAMLAEESRLHTTEFNTNCALYELYTYAGKYNEQLIVTLEEHELSQKQRLAYKLEQVHNIMAADANP</sequence>
<evidence type="ECO:0000259" key="1">
    <source>
        <dbReference type="Pfam" id="PF08337"/>
    </source>
</evidence>
<reference evidence="3" key="1">
    <citation type="submission" date="2025-08" db="UniProtKB">
        <authorList>
            <consortium name="RefSeq"/>
        </authorList>
    </citation>
    <scope>IDENTIFICATION</scope>
    <source>
        <strain evidence="3">USDA-PBARC FA_bdor</strain>
        <tissue evidence="3">Whole organism</tissue>
    </source>
</reference>
<dbReference type="Proteomes" id="UP000694866">
    <property type="component" value="Unplaced"/>
</dbReference>